<dbReference type="Gene3D" id="3.30.500.20">
    <property type="entry name" value="BH3703-like domains"/>
    <property type="match status" value="1"/>
</dbReference>
<gene>
    <name evidence="1" type="ORF">LUCI_5206</name>
</gene>
<evidence type="ECO:0008006" key="3">
    <source>
        <dbReference type="Google" id="ProtNLM"/>
    </source>
</evidence>
<dbReference type="Proteomes" id="UP000277811">
    <property type="component" value="Unassembled WGS sequence"/>
</dbReference>
<protein>
    <recommendedName>
        <fullName evidence="3">DUF600 family protein</fullName>
    </recommendedName>
</protein>
<dbReference type="EMBL" id="UPPP01000134">
    <property type="protein sequence ID" value="VBB09908.1"/>
    <property type="molecule type" value="Genomic_DNA"/>
</dbReference>
<dbReference type="RefSeq" id="WP_122630750.1">
    <property type="nucleotide sequence ID" value="NZ_UPPP01000134.1"/>
</dbReference>
<accession>A0A498RLG5</accession>
<dbReference type="AlphaFoldDB" id="A0A498RLG5"/>
<evidence type="ECO:0000313" key="2">
    <source>
        <dbReference type="Proteomes" id="UP000277811"/>
    </source>
</evidence>
<dbReference type="NCBIfam" id="TIGR01741">
    <property type="entry name" value="staph_tand_hypo"/>
    <property type="match status" value="1"/>
</dbReference>
<keyword evidence="2" id="KW-1185">Reference proteome</keyword>
<organism evidence="1 2">
    <name type="scientific">Lucifera butyrica</name>
    <dbReference type="NCBI Taxonomy" id="1351585"/>
    <lineage>
        <taxon>Bacteria</taxon>
        <taxon>Bacillati</taxon>
        <taxon>Bacillota</taxon>
        <taxon>Negativicutes</taxon>
        <taxon>Veillonellales</taxon>
        <taxon>Veillonellaceae</taxon>
        <taxon>Lucifera</taxon>
    </lineage>
</organism>
<dbReference type="InterPro" id="IPR036170">
    <property type="entry name" value="YezG-like_sf"/>
</dbReference>
<reference evidence="1 2" key="1">
    <citation type="submission" date="2018-06" db="EMBL/GenBank/DDBJ databases">
        <authorList>
            <person name="Strepis N."/>
        </authorList>
    </citation>
    <scope>NUCLEOTIDE SEQUENCE [LARGE SCALE GENOMIC DNA]</scope>
    <source>
        <strain evidence="1">LUCI</strain>
    </source>
</reference>
<proteinExistence type="predicted"/>
<name>A0A498RLG5_9FIRM</name>
<dbReference type="Pfam" id="PF04634">
    <property type="entry name" value="YezG-like"/>
    <property type="match status" value="1"/>
</dbReference>
<dbReference type="OrthoDB" id="1633905at2"/>
<evidence type="ECO:0000313" key="1">
    <source>
        <dbReference type="EMBL" id="VBB09908.1"/>
    </source>
</evidence>
<dbReference type="SUPFAM" id="SSF160424">
    <property type="entry name" value="BH3703-like"/>
    <property type="match status" value="1"/>
</dbReference>
<sequence length="140" mass="16667">METKGMEQLYPTIASALVDIIPEDWDKVLLYAEFGDGYRQVLFYYYPKGSNNPIYSLDITDKFNINQKQYDERETRLYNCFSKLREEFKRQGQEPWTNLTFILDSTGKMKIDYNYDKVSQVCPVEKQGKWEAKYLGCKNY</sequence>
<dbReference type="InterPro" id="IPR006728">
    <property type="entry name" value="YezG-like"/>
</dbReference>